<dbReference type="Proteomes" id="UP000765509">
    <property type="component" value="Unassembled WGS sequence"/>
</dbReference>
<evidence type="ECO:0000313" key="3">
    <source>
        <dbReference type="Proteomes" id="UP000765509"/>
    </source>
</evidence>
<organism evidence="2 3">
    <name type="scientific">Austropuccinia psidii MF-1</name>
    <dbReference type="NCBI Taxonomy" id="1389203"/>
    <lineage>
        <taxon>Eukaryota</taxon>
        <taxon>Fungi</taxon>
        <taxon>Dikarya</taxon>
        <taxon>Basidiomycota</taxon>
        <taxon>Pucciniomycotina</taxon>
        <taxon>Pucciniomycetes</taxon>
        <taxon>Pucciniales</taxon>
        <taxon>Sphaerophragmiaceae</taxon>
        <taxon>Austropuccinia</taxon>
    </lineage>
</organism>
<reference evidence="2" key="1">
    <citation type="submission" date="2021-03" db="EMBL/GenBank/DDBJ databases">
        <title>Draft genome sequence of rust myrtle Austropuccinia psidii MF-1, a brazilian biotype.</title>
        <authorList>
            <person name="Quecine M.C."/>
            <person name="Pachon D.M.R."/>
            <person name="Bonatelli M.L."/>
            <person name="Correr F.H."/>
            <person name="Franceschini L.M."/>
            <person name="Leite T.F."/>
            <person name="Margarido G.R.A."/>
            <person name="Almeida C.A."/>
            <person name="Ferrarezi J.A."/>
            <person name="Labate C.A."/>
        </authorList>
    </citation>
    <scope>NUCLEOTIDE SEQUENCE</scope>
    <source>
        <strain evidence="2">MF-1</strain>
    </source>
</reference>
<evidence type="ECO:0000313" key="2">
    <source>
        <dbReference type="EMBL" id="MBW0499938.1"/>
    </source>
</evidence>
<dbReference type="EMBL" id="AVOT02015548">
    <property type="protein sequence ID" value="MBW0499938.1"/>
    <property type="molecule type" value="Genomic_DNA"/>
</dbReference>
<accession>A0A9Q3DDT4</accession>
<feature type="region of interest" description="Disordered" evidence="1">
    <location>
        <begin position="13"/>
        <end position="40"/>
    </location>
</feature>
<evidence type="ECO:0000256" key="1">
    <source>
        <dbReference type="SAM" id="MobiDB-lite"/>
    </source>
</evidence>
<dbReference type="OrthoDB" id="2691415at2759"/>
<name>A0A9Q3DDT4_9BASI</name>
<gene>
    <name evidence="2" type="ORF">O181_039653</name>
</gene>
<sequence length="222" mass="24470">MLLPSCPCLTLTQPPLHKHPHTRNNAQTPTPAHDTAHSNATAPHPRYCAAGSTSVICKMIIPWRWSPFMDELVSQLPTIDARFALVRGPSMEGEAPSRRGGMKSRGSRSFSGLLGGYPVISEGARERLGETEPSLLKMMEQMTKFMGQLSKAVTPSDNSKAPAFKNPSMKAPKSFDGIQAHKLRAFIQSCKLLFHDDSANFFSDRKKVLSSTFQNGRACKWN</sequence>
<protein>
    <submittedName>
        <fullName evidence="2">Uncharacterized protein</fullName>
    </submittedName>
</protein>
<dbReference type="AlphaFoldDB" id="A0A9Q3DDT4"/>
<keyword evidence="3" id="KW-1185">Reference proteome</keyword>
<comment type="caution">
    <text evidence="2">The sequence shown here is derived from an EMBL/GenBank/DDBJ whole genome shotgun (WGS) entry which is preliminary data.</text>
</comment>
<proteinExistence type="predicted"/>